<organism evidence="3 4">
    <name type="scientific">Rhodoferax koreensis</name>
    <dbReference type="NCBI Taxonomy" id="1842727"/>
    <lineage>
        <taxon>Bacteria</taxon>
        <taxon>Pseudomonadati</taxon>
        <taxon>Pseudomonadota</taxon>
        <taxon>Betaproteobacteria</taxon>
        <taxon>Burkholderiales</taxon>
        <taxon>Comamonadaceae</taxon>
        <taxon>Rhodoferax</taxon>
    </lineage>
</organism>
<dbReference type="InterPro" id="IPR008965">
    <property type="entry name" value="CBM2/CBM3_carb-bd_dom_sf"/>
</dbReference>
<proteinExistence type="predicted"/>
<evidence type="ECO:0000313" key="3">
    <source>
        <dbReference type="EMBL" id="APW39395.1"/>
    </source>
</evidence>
<name>A0A1P8K079_9BURK</name>
<keyword evidence="4" id="KW-1185">Reference proteome</keyword>
<dbReference type="InterPro" id="IPR002102">
    <property type="entry name" value="Cohesin_dom"/>
</dbReference>
<reference evidence="3 4" key="1">
    <citation type="submission" date="2017-01" db="EMBL/GenBank/DDBJ databases">
        <authorList>
            <person name="Mah S.A."/>
            <person name="Swanson W.J."/>
            <person name="Moy G.W."/>
            <person name="Vacquier V.D."/>
        </authorList>
    </citation>
    <scope>NUCLEOTIDE SEQUENCE [LARGE SCALE GENOMIC DNA]</scope>
    <source>
        <strain evidence="3 4">DCY110</strain>
    </source>
</reference>
<feature type="domain" description="Ice-binding protein C-terminal" evidence="2">
    <location>
        <begin position="186"/>
        <end position="207"/>
    </location>
</feature>
<feature type="domain" description="Cohesin" evidence="1">
    <location>
        <begin position="59"/>
        <end position="179"/>
    </location>
</feature>
<evidence type="ECO:0000259" key="2">
    <source>
        <dbReference type="Pfam" id="PF07589"/>
    </source>
</evidence>
<accession>A0A1P8K079</accession>
<protein>
    <recommendedName>
        <fullName evidence="5">PEP-CTERM protein-sorting domain-containing protein</fullName>
    </recommendedName>
</protein>
<gene>
    <name evidence="3" type="ORF">RD110_21035</name>
</gene>
<dbReference type="KEGG" id="rhy:RD110_21035"/>
<dbReference type="Proteomes" id="UP000186609">
    <property type="component" value="Chromosome"/>
</dbReference>
<dbReference type="EMBL" id="CP019236">
    <property type="protein sequence ID" value="APW39395.1"/>
    <property type="molecule type" value="Genomic_DNA"/>
</dbReference>
<evidence type="ECO:0008006" key="5">
    <source>
        <dbReference type="Google" id="ProtNLM"/>
    </source>
</evidence>
<sequence>MRTGRFMPAGNKCHQANLFNKETTMLNPFQIASRAAGACALVLALLSPVHAAPVLQMSATTTATGVDLTVSAQDVLDLSAYQFTLNFNPALLSALTGSEGTFLSNGGSTFFYPGDIDNVAGSISFVIGALIGPVGGVNGSGDLATFSFDVMQSGLANFSLTDVLILDSNSAEISVATTDLVTQVAQVPEPGSLWLAGIGLIAVFGRRAIKPKAC</sequence>
<dbReference type="AlphaFoldDB" id="A0A1P8K079"/>
<evidence type="ECO:0000313" key="4">
    <source>
        <dbReference type="Proteomes" id="UP000186609"/>
    </source>
</evidence>
<evidence type="ECO:0000259" key="1">
    <source>
        <dbReference type="Pfam" id="PF00963"/>
    </source>
</evidence>
<dbReference type="SUPFAM" id="SSF49384">
    <property type="entry name" value="Carbohydrate-binding domain"/>
    <property type="match status" value="1"/>
</dbReference>
<dbReference type="InterPro" id="IPR013424">
    <property type="entry name" value="Ice-binding_C"/>
</dbReference>
<dbReference type="Pfam" id="PF00963">
    <property type="entry name" value="Cohesin"/>
    <property type="match status" value="1"/>
</dbReference>
<dbReference type="Gene3D" id="2.60.40.680">
    <property type="match status" value="1"/>
</dbReference>
<dbReference type="GO" id="GO:0030246">
    <property type="term" value="F:carbohydrate binding"/>
    <property type="evidence" value="ECO:0007669"/>
    <property type="project" value="InterPro"/>
</dbReference>
<dbReference type="CDD" id="cd08547">
    <property type="entry name" value="Type_II_cohesin"/>
    <property type="match status" value="1"/>
</dbReference>
<dbReference type="GO" id="GO:0000272">
    <property type="term" value="P:polysaccharide catabolic process"/>
    <property type="evidence" value="ECO:0007669"/>
    <property type="project" value="InterPro"/>
</dbReference>
<dbReference type="Pfam" id="PF07589">
    <property type="entry name" value="PEP-CTERM"/>
    <property type="match status" value="1"/>
</dbReference>